<reference evidence="3" key="1">
    <citation type="submission" date="2012-04" db="EMBL/GenBank/DDBJ databases">
        <title>Characterization of mineral phosphate solubilization trait from soil metagenome.</title>
        <authorList>
            <person name="Chhabra S."/>
            <person name="Brazil D."/>
            <person name="Morrissey J."/>
            <person name="Burke J."/>
            <person name="O'Gara F."/>
            <person name="Dowling D."/>
        </authorList>
    </citation>
    <scope>NUCLEOTIDE SEQUENCE</scope>
</reference>
<proteinExistence type="predicted"/>
<evidence type="ECO:0000313" key="3">
    <source>
        <dbReference type="EMBL" id="AFK79232.1"/>
    </source>
</evidence>
<organism evidence="3">
    <name type="scientific">uncultured bacterium F41-01</name>
    <dbReference type="NCBI Taxonomy" id="1191437"/>
    <lineage>
        <taxon>Bacteria</taxon>
        <taxon>environmental samples</taxon>
    </lineage>
</organism>
<dbReference type="InterPro" id="IPR032465">
    <property type="entry name" value="ACMSD"/>
</dbReference>
<name>I3VIM6_9BACT</name>
<dbReference type="PANTHER" id="PTHR21240:SF28">
    <property type="entry name" value="ISO-OROTATE DECARBOXYLASE (EUROFUNG)"/>
    <property type="match status" value="1"/>
</dbReference>
<dbReference type="GO" id="GO:0016831">
    <property type="term" value="F:carboxy-lyase activity"/>
    <property type="evidence" value="ECO:0007669"/>
    <property type="project" value="InterPro"/>
</dbReference>
<dbReference type="InterPro" id="IPR006680">
    <property type="entry name" value="Amidohydro-rel"/>
</dbReference>
<dbReference type="PANTHER" id="PTHR21240">
    <property type="entry name" value="2-AMINO-3-CARBOXYLMUCONATE-6-SEMIALDEHYDE DECARBOXYLASE"/>
    <property type="match status" value="1"/>
</dbReference>
<dbReference type="GO" id="GO:0019748">
    <property type="term" value="P:secondary metabolic process"/>
    <property type="evidence" value="ECO:0007669"/>
    <property type="project" value="TreeGrafter"/>
</dbReference>
<accession>I3VIM6</accession>
<dbReference type="GO" id="GO:0005737">
    <property type="term" value="C:cytoplasm"/>
    <property type="evidence" value="ECO:0007669"/>
    <property type="project" value="TreeGrafter"/>
</dbReference>
<dbReference type="Pfam" id="PF04909">
    <property type="entry name" value="Amidohydro_2"/>
    <property type="match status" value="1"/>
</dbReference>
<dbReference type="Gene3D" id="3.20.20.140">
    <property type="entry name" value="Metal-dependent hydrolases"/>
    <property type="match status" value="1"/>
</dbReference>
<dbReference type="SUPFAM" id="SSF51556">
    <property type="entry name" value="Metallo-dependent hydrolases"/>
    <property type="match status" value="1"/>
</dbReference>
<dbReference type="InterPro" id="IPR032466">
    <property type="entry name" value="Metal_Hydrolase"/>
</dbReference>
<evidence type="ECO:0000259" key="2">
    <source>
        <dbReference type="Pfam" id="PF04909"/>
    </source>
</evidence>
<sequence length="380" mass="42930">MPYAEGRIYNDADSHLMELPDWLGAYADPHIRERLLPPYFGATGRMRDAVGQQRDADHWQKVNIEENLMNLKGWEAFGASDSQERTHALDMLGFNCQLVFPSIAFSQFWGLFGQQQTDPELLYGGARALNRAMSDFCAHDKRLIPVGFVPLDVPELAEREIEEAVRLGCRGLWIPALPVGDKSPTHPVFNDVWARFQDLNIPFLLHVGVTPLAVSKAYMNNGLPATDFLGGGETVHAKDYLVLHTASEIFLGAMVLDGVFERFPRLRGGCIEEGALWVVPWLKRLDAAQETFVRTEPSLALPMRASEYVHRQLRFTPHPTEPVGWMIEQAGDDLFMFSSDYPHIEGGRNPLKRFELSMPGINETTKERFYAQNFVDLVGR</sequence>
<dbReference type="EMBL" id="JQ970528">
    <property type="protein sequence ID" value="AFK79232.1"/>
    <property type="molecule type" value="Genomic_DNA"/>
</dbReference>
<protein>
    <submittedName>
        <fullName evidence="3">BarH</fullName>
    </submittedName>
</protein>
<dbReference type="AlphaFoldDB" id="I3VIM6"/>
<feature type="domain" description="Amidohydrolase-related" evidence="2">
    <location>
        <begin position="112"/>
        <end position="369"/>
    </location>
</feature>
<keyword evidence="1" id="KW-0456">Lyase</keyword>
<evidence type="ECO:0000256" key="1">
    <source>
        <dbReference type="ARBA" id="ARBA00023239"/>
    </source>
</evidence>
<dbReference type="GO" id="GO:0016787">
    <property type="term" value="F:hydrolase activity"/>
    <property type="evidence" value="ECO:0007669"/>
    <property type="project" value="InterPro"/>
</dbReference>